<reference evidence="1 2" key="1">
    <citation type="submission" date="2016-11" db="EMBL/GenBank/DDBJ databases">
        <authorList>
            <person name="Jaros S."/>
            <person name="Januszkiewicz K."/>
            <person name="Wedrychowicz H."/>
        </authorList>
    </citation>
    <scope>NUCLEOTIDE SEQUENCE [LARGE SCALE GENOMIC DNA]</scope>
    <source>
        <strain evidence="1 2">GAS95</strain>
    </source>
</reference>
<proteinExistence type="predicted"/>
<keyword evidence="2" id="KW-1185">Reference proteome</keyword>
<evidence type="ECO:0000313" key="2">
    <source>
        <dbReference type="Proteomes" id="UP000185151"/>
    </source>
</evidence>
<protein>
    <submittedName>
        <fullName evidence="1">Uncharacterized protein</fullName>
    </submittedName>
</protein>
<gene>
    <name evidence="1" type="ORF">SAMN05444165_5689</name>
</gene>
<evidence type="ECO:0000313" key="1">
    <source>
        <dbReference type="EMBL" id="SIO62946.1"/>
    </source>
</evidence>
<dbReference type="EMBL" id="FSRU01000002">
    <property type="protein sequence ID" value="SIO62946.1"/>
    <property type="molecule type" value="Genomic_DNA"/>
</dbReference>
<sequence>MCGAERGPLSYNLGVSQKPGKQVPRLLDTARAPGRLSSRCAVMTIAEVAFVGTAALGGEVREVVYDVFS</sequence>
<name>A0A1N6L2S9_9BURK</name>
<organism evidence="1 2">
    <name type="scientific">Paraburkholderia phenazinium</name>
    <dbReference type="NCBI Taxonomy" id="60549"/>
    <lineage>
        <taxon>Bacteria</taxon>
        <taxon>Pseudomonadati</taxon>
        <taxon>Pseudomonadota</taxon>
        <taxon>Betaproteobacteria</taxon>
        <taxon>Burkholderiales</taxon>
        <taxon>Burkholderiaceae</taxon>
        <taxon>Paraburkholderia</taxon>
    </lineage>
</organism>
<dbReference type="AlphaFoldDB" id="A0A1N6L2S9"/>
<dbReference type="Proteomes" id="UP000185151">
    <property type="component" value="Unassembled WGS sequence"/>
</dbReference>
<accession>A0A1N6L2S9</accession>